<dbReference type="InterPro" id="IPR036388">
    <property type="entry name" value="WH-like_DNA-bd_sf"/>
</dbReference>
<evidence type="ECO:0000313" key="5">
    <source>
        <dbReference type="EMBL" id="AAU45813.1"/>
    </source>
</evidence>
<dbReference type="Proteomes" id="UP000006693">
    <property type="component" value="Chromosome 2"/>
</dbReference>
<dbReference type="SMART" id="SM00344">
    <property type="entry name" value="HTH_ASNC"/>
    <property type="match status" value="1"/>
</dbReference>
<dbReference type="KEGG" id="bma:BMAA1570"/>
<protein>
    <submittedName>
        <fullName evidence="5">Transcriptional regulator, AsnC family</fullName>
    </submittedName>
</protein>
<dbReference type="GO" id="GO:0006355">
    <property type="term" value="P:regulation of DNA-templated transcription"/>
    <property type="evidence" value="ECO:0007669"/>
    <property type="project" value="UniProtKB-ARBA"/>
</dbReference>
<gene>
    <name evidence="5" type="ordered locus">BMAA1570</name>
</gene>
<dbReference type="Gene3D" id="1.10.10.10">
    <property type="entry name" value="Winged helix-like DNA-binding domain superfamily/Winged helix DNA-binding domain"/>
    <property type="match status" value="1"/>
</dbReference>
<dbReference type="SUPFAM" id="SSF46785">
    <property type="entry name" value="Winged helix' DNA-binding domain"/>
    <property type="match status" value="1"/>
</dbReference>
<dbReference type="HOGENOM" id="CLU_091233_0_0_4"/>
<dbReference type="PANTHER" id="PTHR30154">
    <property type="entry name" value="LEUCINE-RESPONSIVE REGULATORY PROTEIN"/>
    <property type="match status" value="1"/>
</dbReference>
<sequence length="174" mass="19555">MHQTDWNTLIETDFLELSHNMIELDKTDRAILAAVQLDGRIPVARLADSVGLSETPCARRLKRLESDGYIERYRAQLSRNALGFGVVAFVLLRCSVHDRSVANRFEREVLGIPRILSCHNVSGSADYLLQVVAHDLDDYGTFLRETLRVLPGVTSIESALSLREVKREAELPIP</sequence>
<dbReference type="SUPFAM" id="SSF54909">
    <property type="entry name" value="Dimeric alpha+beta barrel"/>
    <property type="match status" value="1"/>
</dbReference>
<keyword evidence="1" id="KW-0805">Transcription regulation</keyword>
<dbReference type="Pfam" id="PF13412">
    <property type="entry name" value="HTH_24"/>
    <property type="match status" value="1"/>
</dbReference>
<dbReference type="InterPro" id="IPR019887">
    <property type="entry name" value="Tscrpt_reg_AsnC/Lrp_C"/>
</dbReference>
<organism evidence="5 6">
    <name type="scientific">Burkholderia mallei (strain ATCC 23344)</name>
    <dbReference type="NCBI Taxonomy" id="243160"/>
    <lineage>
        <taxon>Bacteria</taxon>
        <taxon>Pseudomonadati</taxon>
        <taxon>Pseudomonadota</taxon>
        <taxon>Betaproteobacteria</taxon>
        <taxon>Burkholderiales</taxon>
        <taxon>Burkholderiaceae</taxon>
        <taxon>Burkholderia</taxon>
        <taxon>pseudomallei group</taxon>
    </lineage>
</organism>
<dbReference type="InterPro" id="IPR011991">
    <property type="entry name" value="ArsR-like_HTH"/>
</dbReference>
<evidence type="ECO:0000256" key="2">
    <source>
        <dbReference type="ARBA" id="ARBA00023125"/>
    </source>
</evidence>
<evidence type="ECO:0000259" key="4">
    <source>
        <dbReference type="PROSITE" id="PS50956"/>
    </source>
</evidence>
<feature type="domain" description="HTH asnC-type" evidence="4">
    <location>
        <begin position="24"/>
        <end position="85"/>
    </location>
</feature>
<dbReference type="AlphaFoldDB" id="A0A0H2WBC0"/>
<dbReference type="InterPro" id="IPR011008">
    <property type="entry name" value="Dimeric_a/b-barrel"/>
</dbReference>
<name>A0A0H2WBC0_BURMA</name>
<dbReference type="InterPro" id="IPR019888">
    <property type="entry name" value="Tscrpt_reg_AsnC-like"/>
</dbReference>
<evidence type="ECO:0000256" key="3">
    <source>
        <dbReference type="ARBA" id="ARBA00023163"/>
    </source>
</evidence>
<dbReference type="Pfam" id="PF01037">
    <property type="entry name" value="AsnC_trans_reg"/>
    <property type="match status" value="1"/>
</dbReference>
<dbReference type="eggNOG" id="COG1522">
    <property type="taxonomic scope" value="Bacteria"/>
</dbReference>
<dbReference type="EMBL" id="CP000011">
    <property type="protein sequence ID" value="AAU45813.1"/>
    <property type="molecule type" value="Genomic_DNA"/>
</dbReference>
<dbReference type="InterPro" id="IPR000485">
    <property type="entry name" value="AsnC-type_HTH_dom"/>
</dbReference>
<dbReference type="GO" id="GO:0005829">
    <property type="term" value="C:cytosol"/>
    <property type="evidence" value="ECO:0007669"/>
    <property type="project" value="TreeGrafter"/>
</dbReference>
<keyword evidence="6" id="KW-1185">Reference proteome</keyword>
<dbReference type="Gene3D" id="3.30.70.920">
    <property type="match status" value="1"/>
</dbReference>
<dbReference type="GO" id="GO:0043565">
    <property type="term" value="F:sequence-specific DNA binding"/>
    <property type="evidence" value="ECO:0007669"/>
    <property type="project" value="InterPro"/>
</dbReference>
<dbReference type="CDD" id="cd00090">
    <property type="entry name" value="HTH_ARSR"/>
    <property type="match status" value="1"/>
</dbReference>
<dbReference type="PATRIC" id="fig|243160.12.peg.5149"/>
<dbReference type="PROSITE" id="PS50956">
    <property type="entry name" value="HTH_ASNC_2"/>
    <property type="match status" value="1"/>
</dbReference>
<dbReference type="PRINTS" id="PR00033">
    <property type="entry name" value="HTHASNC"/>
</dbReference>
<evidence type="ECO:0000256" key="1">
    <source>
        <dbReference type="ARBA" id="ARBA00023015"/>
    </source>
</evidence>
<dbReference type="PANTHER" id="PTHR30154:SF34">
    <property type="entry name" value="TRANSCRIPTIONAL REGULATOR AZLB"/>
    <property type="match status" value="1"/>
</dbReference>
<keyword evidence="3" id="KW-0804">Transcription</keyword>
<accession>A0A0H2WBC0</accession>
<dbReference type="InterPro" id="IPR036390">
    <property type="entry name" value="WH_DNA-bd_sf"/>
</dbReference>
<reference evidence="5 6" key="1">
    <citation type="journal article" date="2004" name="Proc. Natl. Acad. Sci. U.S.A.">
        <title>Structural flexibility in the Burkholderia mallei genome.</title>
        <authorList>
            <person name="Nierman W.C."/>
            <person name="DeShazer D."/>
            <person name="Kim H.S."/>
            <person name="Tettelin H."/>
            <person name="Nelson K.E."/>
            <person name="Feldblyum T."/>
            <person name="Ulrich R.L."/>
            <person name="Ronning C.M."/>
            <person name="Brinkac L.M."/>
            <person name="Daugherty S.C."/>
            <person name="Davidsen T.D."/>
            <person name="Deboy R.T."/>
            <person name="Dimitrov G."/>
            <person name="Dodson R.J."/>
            <person name="Durkin A.S."/>
            <person name="Gwinn M.L."/>
            <person name="Haft D.H."/>
            <person name="Khouri H."/>
            <person name="Kolonay J.F."/>
            <person name="Madupu R."/>
            <person name="Mohammoud Y."/>
            <person name="Nelson W.C."/>
            <person name="Radune D."/>
            <person name="Romero C.M."/>
            <person name="Sarria S."/>
            <person name="Selengut J."/>
            <person name="Shamblin C."/>
            <person name="Sullivan S.A."/>
            <person name="White O."/>
            <person name="Yu Y."/>
            <person name="Zafar N."/>
            <person name="Zhou L."/>
            <person name="Fraser C.M."/>
        </authorList>
    </citation>
    <scope>NUCLEOTIDE SEQUENCE [LARGE SCALE GENOMIC DNA]</scope>
    <source>
        <strain evidence="5 6">ATCC 23344</strain>
    </source>
</reference>
<keyword evidence="2" id="KW-0238">DNA-binding</keyword>
<dbReference type="GO" id="GO:0043200">
    <property type="term" value="P:response to amino acid"/>
    <property type="evidence" value="ECO:0007669"/>
    <property type="project" value="TreeGrafter"/>
</dbReference>
<proteinExistence type="predicted"/>
<evidence type="ECO:0000313" key="6">
    <source>
        <dbReference type="Proteomes" id="UP000006693"/>
    </source>
</evidence>